<feature type="transmembrane region" description="Helical" evidence="7">
    <location>
        <begin position="405"/>
        <end position="421"/>
    </location>
</feature>
<dbReference type="InterPro" id="IPR004680">
    <property type="entry name" value="Cit_transptr-like_dom"/>
</dbReference>
<name>A0A1M6CAE8_9FIRM</name>
<dbReference type="Proteomes" id="UP000184052">
    <property type="component" value="Unassembled WGS sequence"/>
</dbReference>
<dbReference type="GO" id="GO:0005886">
    <property type="term" value="C:plasma membrane"/>
    <property type="evidence" value="ECO:0007669"/>
    <property type="project" value="TreeGrafter"/>
</dbReference>
<keyword evidence="6 7" id="KW-0472">Membrane</keyword>
<gene>
    <name evidence="9" type="ORF">SAMN02745751_00634</name>
</gene>
<evidence type="ECO:0000256" key="5">
    <source>
        <dbReference type="ARBA" id="ARBA00022989"/>
    </source>
</evidence>
<keyword evidence="4" id="KW-0677">Repeat</keyword>
<feature type="transmembrane region" description="Helical" evidence="7">
    <location>
        <begin position="50"/>
        <end position="68"/>
    </location>
</feature>
<accession>A0A1M6CAE8</accession>
<dbReference type="Gene3D" id="3.30.70.1450">
    <property type="entry name" value="Regulator of K+ conductance, C-terminal domain"/>
    <property type="match status" value="2"/>
</dbReference>
<dbReference type="PROSITE" id="PS51202">
    <property type="entry name" value="RCK_C"/>
    <property type="match status" value="1"/>
</dbReference>
<feature type="transmembrane region" description="Helical" evidence="7">
    <location>
        <begin position="456"/>
        <end position="482"/>
    </location>
</feature>
<dbReference type="EMBL" id="FQZL01000005">
    <property type="protein sequence ID" value="SHI57774.1"/>
    <property type="molecule type" value="Genomic_DNA"/>
</dbReference>
<feature type="transmembrane region" description="Helical" evidence="7">
    <location>
        <begin position="531"/>
        <end position="550"/>
    </location>
</feature>
<evidence type="ECO:0000256" key="7">
    <source>
        <dbReference type="SAM" id="Phobius"/>
    </source>
</evidence>
<keyword evidence="5 7" id="KW-1133">Transmembrane helix</keyword>
<dbReference type="Pfam" id="PF02080">
    <property type="entry name" value="TrkA_C"/>
    <property type="match status" value="1"/>
</dbReference>
<evidence type="ECO:0000256" key="3">
    <source>
        <dbReference type="ARBA" id="ARBA00022692"/>
    </source>
</evidence>
<keyword evidence="2" id="KW-0813">Transport</keyword>
<feature type="transmembrane region" description="Helical" evidence="7">
    <location>
        <begin position="26"/>
        <end position="43"/>
    </location>
</feature>
<evidence type="ECO:0000256" key="6">
    <source>
        <dbReference type="ARBA" id="ARBA00023136"/>
    </source>
</evidence>
<dbReference type="AlphaFoldDB" id="A0A1M6CAE8"/>
<dbReference type="InterPro" id="IPR051679">
    <property type="entry name" value="DASS-Related_Transporters"/>
</dbReference>
<organism evidence="9 10">
    <name type="scientific">Dethiosulfatibacter aminovorans DSM 17477</name>
    <dbReference type="NCBI Taxonomy" id="1121476"/>
    <lineage>
        <taxon>Bacteria</taxon>
        <taxon>Bacillati</taxon>
        <taxon>Bacillota</taxon>
        <taxon>Tissierellia</taxon>
        <taxon>Dethiosulfatibacter</taxon>
    </lineage>
</organism>
<feature type="transmembrane region" description="Helical" evidence="7">
    <location>
        <begin position="92"/>
        <end position="117"/>
    </location>
</feature>
<dbReference type="InterPro" id="IPR006037">
    <property type="entry name" value="RCK_C"/>
</dbReference>
<dbReference type="GO" id="GO:0006813">
    <property type="term" value="P:potassium ion transport"/>
    <property type="evidence" value="ECO:0007669"/>
    <property type="project" value="InterPro"/>
</dbReference>
<dbReference type="InterPro" id="IPR036721">
    <property type="entry name" value="RCK_C_sf"/>
</dbReference>
<evidence type="ECO:0000256" key="1">
    <source>
        <dbReference type="ARBA" id="ARBA00004141"/>
    </source>
</evidence>
<evidence type="ECO:0000259" key="8">
    <source>
        <dbReference type="PROSITE" id="PS51202"/>
    </source>
</evidence>
<reference evidence="9 10" key="1">
    <citation type="submission" date="2016-11" db="EMBL/GenBank/DDBJ databases">
        <authorList>
            <person name="Jaros S."/>
            <person name="Januszkiewicz K."/>
            <person name="Wedrychowicz H."/>
        </authorList>
    </citation>
    <scope>NUCLEOTIDE SEQUENCE [LARGE SCALE GENOMIC DNA]</scope>
    <source>
        <strain evidence="9 10">DSM 17477</strain>
    </source>
</reference>
<dbReference type="GO" id="GO:0008324">
    <property type="term" value="F:monoatomic cation transmembrane transporter activity"/>
    <property type="evidence" value="ECO:0007669"/>
    <property type="project" value="InterPro"/>
</dbReference>
<keyword evidence="10" id="KW-1185">Reference proteome</keyword>
<feature type="transmembrane region" description="Helical" evidence="7">
    <location>
        <begin position="138"/>
        <end position="159"/>
    </location>
</feature>
<feature type="transmembrane region" description="Helical" evidence="7">
    <location>
        <begin position="570"/>
        <end position="593"/>
    </location>
</feature>
<dbReference type="PANTHER" id="PTHR43652:SF2">
    <property type="entry name" value="BASIC AMINO ACID ANTIPORTER YFCC-RELATED"/>
    <property type="match status" value="1"/>
</dbReference>
<sequence length="594" mass="65136">MDVVITYCILILAIILFVTEKLRPDIVAILIMILLAWSGVIEVGKAFSGFSSNAVVSIMAVMIMGYGIDKSGIMKKLSKKIIRLAGNGEKKLLVYVSLSVGLISSFMQNIGAAALFLPALRRICRRTGIHPSKLLMPMGFAAILGGTITMVASGPLIILNDLITQRGYGKFNLFSVTPVGLVLLASGILYFYTLGSKVLPKPEIQVTKTPQNILKEIYDLPDNVFEIMVNENSRIVGKTIEEIDLWSRYNINILAMFEDGSTVYAPWRRTRFQVGQVLAVLGTRGCVENFTGCCSLSMKEEMEIFSNIKNEEYAGFAEIIVPPKSAFIGKSLCEIAVRKNFSVEPIIFISREGEQIDFFERPMESGQEMIVFGRWVDIRKIKEIRDFAVLTPITASVEDESGNKWIFALGSLLFAIAIVLAGVRLSLGFLTGAFLMILTKVIPLDEVYSAIDWKTVFLLAGLIPLGLAFEESGAAAITAGYIIEIIKNWGTLPIMFVIGILATLFSLFMSNNAATVLLVPLVMIMGEQFGINPRALAILVAICTSNSFVLPTHQVNAFLMTPGGYNNSDYIKAGGIMTAIFLVVAVLLVYILFI</sequence>
<feature type="transmembrane region" description="Helical" evidence="7">
    <location>
        <begin position="171"/>
        <end position="192"/>
    </location>
</feature>
<feature type="transmembrane region" description="Helical" evidence="7">
    <location>
        <begin position="494"/>
        <end position="519"/>
    </location>
</feature>
<dbReference type="STRING" id="1121476.SAMN02745751_00634"/>
<protein>
    <submittedName>
        <fullName evidence="9">TrkA-C domain-containing protein</fullName>
    </submittedName>
</protein>
<evidence type="ECO:0000313" key="9">
    <source>
        <dbReference type="EMBL" id="SHI57774.1"/>
    </source>
</evidence>
<dbReference type="Pfam" id="PF03600">
    <property type="entry name" value="CitMHS"/>
    <property type="match status" value="1"/>
</dbReference>
<proteinExistence type="predicted"/>
<dbReference type="PANTHER" id="PTHR43652">
    <property type="entry name" value="BASIC AMINO ACID ANTIPORTER YFCC-RELATED"/>
    <property type="match status" value="1"/>
</dbReference>
<evidence type="ECO:0000313" key="10">
    <source>
        <dbReference type="Proteomes" id="UP000184052"/>
    </source>
</evidence>
<keyword evidence="3 7" id="KW-0812">Transmembrane</keyword>
<evidence type="ECO:0000256" key="2">
    <source>
        <dbReference type="ARBA" id="ARBA00022448"/>
    </source>
</evidence>
<dbReference type="RefSeq" id="WP_073046982.1">
    <property type="nucleotide sequence ID" value="NZ_FQZL01000005.1"/>
</dbReference>
<dbReference type="SUPFAM" id="SSF116726">
    <property type="entry name" value="TrkA C-terminal domain-like"/>
    <property type="match status" value="2"/>
</dbReference>
<evidence type="ECO:0000256" key="4">
    <source>
        <dbReference type="ARBA" id="ARBA00022737"/>
    </source>
</evidence>
<feature type="domain" description="RCK C-terminal" evidence="8">
    <location>
        <begin position="211"/>
        <end position="296"/>
    </location>
</feature>
<comment type="subcellular location">
    <subcellularLocation>
        <location evidence="1">Membrane</location>
        <topology evidence="1">Multi-pass membrane protein</topology>
    </subcellularLocation>
</comment>